<dbReference type="PANTHER" id="PTHR33055:SF16">
    <property type="entry name" value="TRANSPOSASE FOR INSERTION SEQUENCE ELEMENT IS1547"/>
    <property type="match status" value="1"/>
</dbReference>
<comment type="caution">
    <text evidence="3">The sequence shown here is derived from an EMBL/GenBank/DDBJ whole genome shotgun (WGS) entry which is preliminary data.</text>
</comment>
<gene>
    <name evidence="3" type="ORF">P4U43_17810</name>
</gene>
<evidence type="ECO:0000259" key="2">
    <source>
        <dbReference type="Pfam" id="PF02371"/>
    </source>
</evidence>
<dbReference type="Pfam" id="PF01548">
    <property type="entry name" value="DEDD_Tnp_IS110"/>
    <property type="match status" value="1"/>
</dbReference>
<feature type="domain" description="Transposase IS110-like N-terminal" evidence="1">
    <location>
        <begin position="18"/>
        <end position="164"/>
    </location>
</feature>
<evidence type="ECO:0000313" key="3">
    <source>
        <dbReference type="EMBL" id="MDF9279641.1"/>
    </source>
</evidence>
<name>A0ABT6CZZ1_9MICC</name>
<sequence>MTLATTETTSRPVSTVTIGVDTHSQLHHAAVLDQHGLLLADRQFTTDIAGYQELLDWAASYGIINSAGVECTGSYGAGLTRHLLAAGIDVVEVNRGHRLTRSRSGKSDVIDAEAAARKVISGECSSPAKDTTGAVEAIRNLHLLRDSAVKSRAAALVQLRDVLVTAPTGMRERFDARTLEGKATQARALRPDNSRLDEPEHAVKYVLRELGRRIFNLTAEINTVEKHITKLVEAVAPTTIALPQVGPITVAQLLITAGQNIDRFPSEAAFARLCGVAPIPVSSGKTHRMRLHRGGNRRANRAIYLVTICRLRYDPRSQAYRDRKRTQGHSSADAIRSLKRFVARELYYALKKDLLRGPRAAPSDLSLPCR</sequence>
<accession>A0ABT6CZZ1</accession>
<dbReference type="PANTHER" id="PTHR33055">
    <property type="entry name" value="TRANSPOSASE FOR INSERTION SEQUENCE ELEMENT IS1111A"/>
    <property type="match status" value="1"/>
</dbReference>
<dbReference type="Pfam" id="PF02371">
    <property type="entry name" value="Transposase_20"/>
    <property type="match status" value="1"/>
</dbReference>
<dbReference type="InterPro" id="IPR003346">
    <property type="entry name" value="Transposase_20"/>
</dbReference>
<dbReference type="InterPro" id="IPR002525">
    <property type="entry name" value="Transp_IS110-like_N"/>
</dbReference>
<dbReference type="Proteomes" id="UP001220456">
    <property type="component" value="Unassembled WGS sequence"/>
</dbReference>
<proteinExistence type="predicted"/>
<dbReference type="RefSeq" id="WP_277359934.1">
    <property type="nucleotide sequence ID" value="NZ_JAROKN010000114.1"/>
</dbReference>
<reference evidence="3 4" key="1">
    <citation type="journal article" date="2023" name="Int. J. Syst. Evol. Microbiol.">
        <title>Arthrobacter vasquezii sp. nov., isolated from a soil sample from Union Glacier, Antarctica.</title>
        <authorList>
            <person name="Valenzuela-Ibaceta F."/>
            <person name="Carrasco V."/>
            <person name="Lagos-Moraga S."/>
            <person name="Dietz-Vargas C."/>
            <person name="Navarro C.A."/>
            <person name="Perez-Donoso J.M."/>
        </authorList>
    </citation>
    <scope>NUCLEOTIDE SEQUENCE [LARGE SCALE GENOMIC DNA]</scope>
    <source>
        <strain evidence="3 4">EH-1B-1</strain>
    </source>
</reference>
<protein>
    <submittedName>
        <fullName evidence="3">IS110 family transposase</fullName>
    </submittedName>
</protein>
<feature type="domain" description="Transposase IS116/IS110/IS902 C-terminal" evidence="2">
    <location>
        <begin position="242"/>
        <end position="320"/>
    </location>
</feature>
<evidence type="ECO:0000259" key="1">
    <source>
        <dbReference type="Pfam" id="PF01548"/>
    </source>
</evidence>
<dbReference type="InterPro" id="IPR047650">
    <property type="entry name" value="Transpos_IS110"/>
</dbReference>
<evidence type="ECO:0000313" key="4">
    <source>
        <dbReference type="Proteomes" id="UP001220456"/>
    </source>
</evidence>
<dbReference type="EMBL" id="JAROKN010000114">
    <property type="protein sequence ID" value="MDF9279641.1"/>
    <property type="molecule type" value="Genomic_DNA"/>
</dbReference>
<dbReference type="NCBIfam" id="NF033542">
    <property type="entry name" value="transpos_IS110"/>
    <property type="match status" value="1"/>
</dbReference>
<keyword evidence="4" id="KW-1185">Reference proteome</keyword>
<organism evidence="3 4">
    <name type="scientific">Arthrobacter vasquezii</name>
    <dbReference type="NCBI Taxonomy" id="2977629"/>
    <lineage>
        <taxon>Bacteria</taxon>
        <taxon>Bacillati</taxon>
        <taxon>Actinomycetota</taxon>
        <taxon>Actinomycetes</taxon>
        <taxon>Micrococcales</taxon>
        <taxon>Micrococcaceae</taxon>
        <taxon>Arthrobacter</taxon>
    </lineage>
</organism>